<reference evidence="1 2" key="1">
    <citation type="submission" date="2023-03" db="EMBL/GenBank/DDBJ databases">
        <title>WGS of Gossypium arboreum.</title>
        <authorList>
            <person name="Yu D."/>
        </authorList>
    </citation>
    <scope>NUCLEOTIDE SEQUENCE [LARGE SCALE GENOMIC DNA]</scope>
    <source>
        <tissue evidence="1">Leaf</tissue>
    </source>
</reference>
<protein>
    <submittedName>
        <fullName evidence="1">Uncharacterized protein</fullName>
    </submittedName>
</protein>
<sequence>MVEFIIRHDNKHISVNQLQIAEDRILQCHIHNLPSPPSLLTEQYLKEASFWYVAFVGRGRKLNSS</sequence>
<accession>A0ABR0R1E4</accession>
<comment type="caution">
    <text evidence="1">The sequence shown here is derived from an EMBL/GenBank/DDBJ whole genome shotgun (WGS) entry which is preliminary data.</text>
</comment>
<dbReference type="Proteomes" id="UP001358586">
    <property type="component" value="Chromosome 1"/>
</dbReference>
<evidence type="ECO:0000313" key="2">
    <source>
        <dbReference type="Proteomes" id="UP001358586"/>
    </source>
</evidence>
<gene>
    <name evidence="1" type="ORF">PVK06_001558</name>
</gene>
<organism evidence="1 2">
    <name type="scientific">Gossypium arboreum</name>
    <name type="common">Tree cotton</name>
    <name type="synonym">Gossypium nanking</name>
    <dbReference type="NCBI Taxonomy" id="29729"/>
    <lineage>
        <taxon>Eukaryota</taxon>
        <taxon>Viridiplantae</taxon>
        <taxon>Streptophyta</taxon>
        <taxon>Embryophyta</taxon>
        <taxon>Tracheophyta</taxon>
        <taxon>Spermatophyta</taxon>
        <taxon>Magnoliopsida</taxon>
        <taxon>eudicotyledons</taxon>
        <taxon>Gunneridae</taxon>
        <taxon>Pentapetalae</taxon>
        <taxon>rosids</taxon>
        <taxon>malvids</taxon>
        <taxon>Malvales</taxon>
        <taxon>Malvaceae</taxon>
        <taxon>Malvoideae</taxon>
        <taxon>Gossypium</taxon>
    </lineage>
</organism>
<evidence type="ECO:0000313" key="1">
    <source>
        <dbReference type="EMBL" id="KAK5845382.1"/>
    </source>
</evidence>
<name>A0ABR0R1E4_GOSAR</name>
<keyword evidence="2" id="KW-1185">Reference proteome</keyword>
<dbReference type="EMBL" id="JARKNE010000001">
    <property type="protein sequence ID" value="KAK5845382.1"/>
    <property type="molecule type" value="Genomic_DNA"/>
</dbReference>
<proteinExistence type="predicted"/>